<gene>
    <name evidence="1" type="ORF">DXD91_14115</name>
</gene>
<evidence type="ECO:0000313" key="2">
    <source>
        <dbReference type="Proteomes" id="UP000262524"/>
    </source>
</evidence>
<protein>
    <submittedName>
        <fullName evidence="1">Uncharacterized protein</fullName>
    </submittedName>
</protein>
<dbReference type="EMBL" id="QSOE01000145">
    <property type="protein sequence ID" value="RGI79912.1"/>
    <property type="molecule type" value="Genomic_DNA"/>
</dbReference>
<organism evidence="1 2">
    <name type="scientific">Anaerobutyricum hallii</name>
    <dbReference type="NCBI Taxonomy" id="39488"/>
    <lineage>
        <taxon>Bacteria</taxon>
        <taxon>Bacillati</taxon>
        <taxon>Bacillota</taxon>
        <taxon>Clostridia</taxon>
        <taxon>Lachnospirales</taxon>
        <taxon>Lachnospiraceae</taxon>
        <taxon>Anaerobutyricum</taxon>
    </lineage>
</organism>
<dbReference type="InterPro" id="IPR027417">
    <property type="entry name" value="P-loop_NTPase"/>
</dbReference>
<dbReference type="Gene3D" id="3.40.50.300">
    <property type="entry name" value="P-loop containing nucleotide triphosphate hydrolases"/>
    <property type="match status" value="1"/>
</dbReference>
<reference evidence="1 2" key="1">
    <citation type="submission" date="2018-08" db="EMBL/GenBank/DDBJ databases">
        <title>A genome reference for cultivated species of the human gut microbiota.</title>
        <authorList>
            <person name="Zou Y."/>
            <person name="Xue W."/>
            <person name="Luo G."/>
        </authorList>
    </citation>
    <scope>NUCLEOTIDE SEQUENCE [LARGE SCALE GENOMIC DNA]</scope>
    <source>
        <strain evidence="1 2">TM10-1AC</strain>
    </source>
</reference>
<evidence type="ECO:0000313" key="1">
    <source>
        <dbReference type="EMBL" id="RGI79912.1"/>
    </source>
</evidence>
<dbReference type="Proteomes" id="UP000262524">
    <property type="component" value="Unassembled WGS sequence"/>
</dbReference>
<dbReference type="AlphaFoldDB" id="A0A374N880"/>
<proteinExistence type="predicted"/>
<comment type="caution">
    <text evidence="1">The sequence shown here is derived from an EMBL/GenBank/DDBJ whole genome shotgun (WGS) entry which is preliminary data.</text>
</comment>
<accession>A0A374N880</accession>
<name>A0A374N880_9FIRM</name>
<dbReference type="SUPFAM" id="SSF52540">
    <property type="entry name" value="P-loop containing nucleoside triphosphate hydrolases"/>
    <property type="match status" value="1"/>
</dbReference>
<sequence length="200" mass="23239">MRNNLKVIIMQGQSCLGKSTLCRKLSGIISDCTYLCVDKYKEKNWDYYGFDSVEERQELSDFSKMEFLLDLKKHIKEAVSGSTIIVDYSFHNTFWDSLMRIISDKPNIEIITIFLHPANEKEWEKAWRERSVDFSIRHPGHGATQYSDGKGEGYVTDFNEIKVDGLPVAGRVKKIAIDYHPNYSMHCSLMEIIQFIEEHN</sequence>